<sequence>MIGPKDVKARSLPDIDGSRFGLPTYYWGTAPEGLATRRQLREMGLRPAGQDIAAQAIRPRRGGREPLAAYLYRVEDAAPKRQATPAQLAAVARATRARQERAMSRHGIEAPEITESATEWTGWDGFDR</sequence>
<name>A0ABW7W9A4_9NOCA</name>
<keyword evidence="2" id="KW-1185">Reference proteome</keyword>
<proteinExistence type="predicted"/>
<organism evidence="1 2">
    <name type="scientific">Nocardia testacea</name>
    <dbReference type="NCBI Taxonomy" id="248551"/>
    <lineage>
        <taxon>Bacteria</taxon>
        <taxon>Bacillati</taxon>
        <taxon>Actinomycetota</taxon>
        <taxon>Actinomycetes</taxon>
        <taxon>Mycobacteriales</taxon>
        <taxon>Nocardiaceae</taxon>
        <taxon>Nocardia</taxon>
    </lineage>
</organism>
<dbReference type="RefSeq" id="WP_397067320.1">
    <property type="nucleotide sequence ID" value="NZ_JBIRYL010000030.1"/>
</dbReference>
<accession>A0ABW7W9A4</accession>
<gene>
    <name evidence="1" type="ORF">ACH49Z_32200</name>
</gene>
<dbReference type="InterPro" id="IPR048142">
    <property type="entry name" value="QRL_CxxC_CxxC"/>
</dbReference>
<dbReference type="Proteomes" id="UP001611494">
    <property type="component" value="Unassembled WGS sequence"/>
</dbReference>
<comment type="caution">
    <text evidence="1">The sequence shown here is derived from an EMBL/GenBank/DDBJ whole genome shotgun (WGS) entry which is preliminary data.</text>
</comment>
<evidence type="ECO:0000313" key="1">
    <source>
        <dbReference type="EMBL" id="MFI2234520.1"/>
    </source>
</evidence>
<reference evidence="1 2" key="1">
    <citation type="submission" date="2024-10" db="EMBL/GenBank/DDBJ databases">
        <title>The Natural Products Discovery Center: Release of the First 8490 Sequenced Strains for Exploring Actinobacteria Biosynthetic Diversity.</title>
        <authorList>
            <person name="Kalkreuter E."/>
            <person name="Kautsar S.A."/>
            <person name="Yang D."/>
            <person name="Bader C.D."/>
            <person name="Teijaro C.N."/>
            <person name="Fluegel L."/>
            <person name="Davis C.M."/>
            <person name="Simpson J.R."/>
            <person name="Lauterbach L."/>
            <person name="Steele A.D."/>
            <person name="Gui C."/>
            <person name="Meng S."/>
            <person name="Li G."/>
            <person name="Viehrig K."/>
            <person name="Ye F."/>
            <person name="Su P."/>
            <person name="Kiefer A.F."/>
            <person name="Nichols A."/>
            <person name="Cepeda A.J."/>
            <person name="Yan W."/>
            <person name="Fan B."/>
            <person name="Jiang Y."/>
            <person name="Adhikari A."/>
            <person name="Zheng C.-J."/>
            <person name="Schuster L."/>
            <person name="Cowan T.M."/>
            <person name="Smanski M.J."/>
            <person name="Chevrette M.G."/>
            <person name="De Carvalho L.P.S."/>
            <person name="Shen B."/>
        </authorList>
    </citation>
    <scope>NUCLEOTIDE SEQUENCE [LARGE SCALE GENOMIC DNA]</scope>
    <source>
        <strain evidence="1 2">NPDC019377</strain>
    </source>
</reference>
<dbReference type="NCBIfam" id="NF041638">
    <property type="entry name" value="QRL_CxxC_CxxC"/>
    <property type="match status" value="1"/>
</dbReference>
<evidence type="ECO:0000313" key="2">
    <source>
        <dbReference type="Proteomes" id="UP001611494"/>
    </source>
</evidence>
<dbReference type="EMBL" id="JBIRYL010000030">
    <property type="protein sequence ID" value="MFI2234520.1"/>
    <property type="molecule type" value="Genomic_DNA"/>
</dbReference>
<protein>
    <submittedName>
        <fullName evidence="1">RRQRL motif-containing zinc-binding protein</fullName>
    </submittedName>
</protein>